<keyword evidence="2" id="KW-0472">Membrane</keyword>
<keyword evidence="2" id="KW-1133">Transmembrane helix</keyword>
<feature type="transmembrane region" description="Helical" evidence="2">
    <location>
        <begin position="262"/>
        <end position="284"/>
    </location>
</feature>
<sequence length="405" mass="43409">MPGQVPVDAGQSARPGTIKGLVVLLYISAVFYALLELWNIAMLIENPQPLGLIGAVLGLYGVVQGLLNPVYINRGKRWAWIWSLVGAILGMVMGLLMIIMGIATIDVTEGLPLLIGIVYGGYFGTFFGLLVSPSARAYILMKRIERGEVPGMMPGAMPMQAPAAPVAAPQRPERMPETAKAALALMWFIVISPLIAGGLIAIAYEASSYNSEGTWSAAFDEIYGSFFASDYVLAFAIPFAVVLGLMLPGIIGFTKGKFWARVYCAVVAGVLMLPLAGFTIMSFAERGDFADRRVSDWTLREGHVDNYDATVQAFTLAGATTIVTLLASVAVMILIFSRSGKTWTPATPSQFHVMLMAQAGGQPGMPPQGYSQQPMPPQGHVPQGMHPQGQPPQPGSVPPQQYPYQ</sequence>
<evidence type="ECO:0000313" key="4">
    <source>
        <dbReference type="Proteomes" id="UP001595823"/>
    </source>
</evidence>
<organism evidence="3 4">
    <name type="scientific">Salininema proteolyticum</name>
    <dbReference type="NCBI Taxonomy" id="1607685"/>
    <lineage>
        <taxon>Bacteria</taxon>
        <taxon>Bacillati</taxon>
        <taxon>Actinomycetota</taxon>
        <taxon>Actinomycetes</taxon>
        <taxon>Glycomycetales</taxon>
        <taxon>Glycomycetaceae</taxon>
        <taxon>Salininema</taxon>
    </lineage>
</organism>
<dbReference type="EMBL" id="JBHSDK010000002">
    <property type="protein sequence ID" value="MFC4333945.1"/>
    <property type="molecule type" value="Genomic_DNA"/>
</dbReference>
<feature type="transmembrane region" description="Helical" evidence="2">
    <location>
        <begin position="79"/>
        <end position="105"/>
    </location>
</feature>
<dbReference type="Proteomes" id="UP001595823">
    <property type="component" value="Unassembled WGS sequence"/>
</dbReference>
<feature type="compositionally biased region" description="Pro residues" evidence="1">
    <location>
        <begin position="389"/>
        <end position="405"/>
    </location>
</feature>
<dbReference type="RefSeq" id="WP_380617683.1">
    <property type="nucleotide sequence ID" value="NZ_JBHSDK010000002.1"/>
</dbReference>
<feature type="transmembrane region" description="Helical" evidence="2">
    <location>
        <begin position="313"/>
        <end position="336"/>
    </location>
</feature>
<feature type="transmembrane region" description="Helical" evidence="2">
    <location>
        <begin position="231"/>
        <end position="250"/>
    </location>
</feature>
<evidence type="ECO:0000256" key="2">
    <source>
        <dbReference type="SAM" id="Phobius"/>
    </source>
</evidence>
<accession>A0ABV8TT67</accession>
<name>A0ABV8TT67_9ACTN</name>
<comment type="caution">
    <text evidence="3">The sequence shown here is derived from an EMBL/GenBank/DDBJ whole genome shotgun (WGS) entry which is preliminary data.</text>
</comment>
<keyword evidence="2" id="KW-0812">Transmembrane</keyword>
<evidence type="ECO:0000313" key="3">
    <source>
        <dbReference type="EMBL" id="MFC4333945.1"/>
    </source>
</evidence>
<feature type="region of interest" description="Disordered" evidence="1">
    <location>
        <begin position="362"/>
        <end position="405"/>
    </location>
</feature>
<feature type="transmembrane region" description="Helical" evidence="2">
    <location>
        <begin position="181"/>
        <end position="204"/>
    </location>
</feature>
<feature type="transmembrane region" description="Helical" evidence="2">
    <location>
        <begin position="111"/>
        <end position="132"/>
    </location>
</feature>
<feature type="transmembrane region" description="Helical" evidence="2">
    <location>
        <begin position="50"/>
        <end position="67"/>
    </location>
</feature>
<gene>
    <name evidence="3" type="ORF">ACFPET_01890</name>
</gene>
<protein>
    <submittedName>
        <fullName evidence="3">Proline-rich domain-containing protein</fullName>
    </submittedName>
</protein>
<feature type="transmembrane region" description="Helical" evidence="2">
    <location>
        <begin position="21"/>
        <end position="44"/>
    </location>
</feature>
<reference evidence="4" key="1">
    <citation type="journal article" date="2019" name="Int. J. Syst. Evol. Microbiol.">
        <title>The Global Catalogue of Microorganisms (GCM) 10K type strain sequencing project: providing services to taxonomists for standard genome sequencing and annotation.</title>
        <authorList>
            <consortium name="The Broad Institute Genomics Platform"/>
            <consortium name="The Broad Institute Genome Sequencing Center for Infectious Disease"/>
            <person name="Wu L."/>
            <person name="Ma J."/>
        </authorList>
    </citation>
    <scope>NUCLEOTIDE SEQUENCE [LARGE SCALE GENOMIC DNA]</scope>
    <source>
        <strain evidence="4">IBRC-M 10908</strain>
    </source>
</reference>
<evidence type="ECO:0000256" key="1">
    <source>
        <dbReference type="SAM" id="MobiDB-lite"/>
    </source>
</evidence>
<keyword evidence="4" id="KW-1185">Reference proteome</keyword>
<proteinExistence type="predicted"/>